<dbReference type="OrthoDB" id="619536at2759"/>
<sequence length="82" mass="9302">MEITDEYVSMPVSPMANYFNSTVLNVFVLGVLESEIPIDDSKALPLLQHVFLPISTRFSSIMVKLTLNREVVLNFFMHAIVQ</sequence>
<accession>A0A6A4NGI7</accession>
<evidence type="ECO:0000313" key="2">
    <source>
        <dbReference type="Proteomes" id="UP000447434"/>
    </source>
</evidence>
<keyword evidence="2" id="KW-1185">Reference proteome</keyword>
<dbReference type="Proteomes" id="UP000447434">
    <property type="component" value="Chromosome 22"/>
</dbReference>
<comment type="caution">
    <text evidence="1">The sequence shown here is derived from an EMBL/GenBank/DDBJ whole genome shotgun (WGS) entry which is preliminary data.</text>
</comment>
<evidence type="ECO:0000313" key="1">
    <source>
        <dbReference type="EMBL" id="KAE9588562.1"/>
    </source>
</evidence>
<reference evidence="2" key="1">
    <citation type="journal article" date="2020" name="Nat. Commun.">
        <title>Genome sequence of the cluster root forming white lupin.</title>
        <authorList>
            <person name="Hufnagel B."/>
            <person name="Marques A."/>
            <person name="Soriano A."/>
            <person name="Marques L."/>
            <person name="Divol F."/>
            <person name="Doumas P."/>
            <person name="Sallet E."/>
            <person name="Mancinotti D."/>
            <person name="Carrere S."/>
            <person name="Marande W."/>
            <person name="Arribat S."/>
            <person name="Keller J."/>
            <person name="Huneau C."/>
            <person name="Blein T."/>
            <person name="Aime D."/>
            <person name="Laguerre M."/>
            <person name="Taylor J."/>
            <person name="Schubert V."/>
            <person name="Nelson M."/>
            <person name="Geu-Flores F."/>
            <person name="Crespi M."/>
            <person name="Gallardo-Guerrero K."/>
            <person name="Delaux P.-M."/>
            <person name="Salse J."/>
            <person name="Berges H."/>
            <person name="Guyot R."/>
            <person name="Gouzy J."/>
            <person name="Peret B."/>
        </authorList>
    </citation>
    <scope>NUCLEOTIDE SEQUENCE [LARGE SCALE GENOMIC DNA]</scope>
    <source>
        <strain evidence="2">cv. Amiga</strain>
    </source>
</reference>
<organism evidence="1 2">
    <name type="scientific">Lupinus albus</name>
    <name type="common">White lupine</name>
    <name type="synonym">Lupinus termis</name>
    <dbReference type="NCBI Taxonomy" id="3870"/>
    <lineage>
        <taxon>Eukaryota</taxon>
        <taxon>Viridiplantae</taxon>
        <taxon>Streptophyta</taxon>
        <taxon>Embryophyta</taxon>
        <taxon>Tracheophyta</taxon>
        <taxon>Spermatophyta</taxon>
        <taxon>Magnoliopsida</taxon>
        <taxon>eudicotyledons</taxon>
        <taxon>Gunneridae</taxon>
        <taxon>Pentapetalae</taxon>
        <taxon>rosids</taxon>
        <taxon>fabids</taxon>
        <taxon>Fabales</taxon>
        <taxon>Fabaceae</taxon>
        <taxon>Papilionoideae</taxon>
        <taxon>50 kb inversion clade</taxon>
        <taxon>genistoids sensu lato</taxon>
        <taxon>core genistoids</taxon>
        <taxon>Genisteae</taxon>
        <taxon>Lupinus</taxon>
    </lineage>
</organism>
<dbReference type="EMBL" id="WOCE01000022">
    <property type="protein sequence ID" value="KAE9588562.1"/>
    <property type="molecule type" value="Genomic_DNA"/>
</dbReference>
<name>A0A6A4NGI7_LUPAL</name>
<gene>
    <name evidence="1" type="ORF">Lalb_Chr22g0356631</name>
</gene>
<dbReference type="AlphaFoldDB" id="A0A6A4NGI7"/>
<proteinExistence type="predicted"/>
<protein>
    <submittedName>
        <fullName evidence="1">Uncharacterized protein</fullName>
    </submittedName>
</protein>